<feature type="transmembrane region" description="Helical" evidence="6">
    <location>
        <begin position="94"/>
        <end position="112"/>
    </location>
</feature>
<reference evidence="7 8" key="1">
    <citation type="journal article" date="2014" name="Int. J. Syst. Evol. Microbiol.">
        <title>Complete genome sequence of Corynebacterium casei LMG S-19264T (=DSM 44701T), isolated from a smear-ripened cheese.</title>
        <authorList>
            <consortium name="US DOE Joint Genome Institute (JGI-PGF)"/>
            <person name="Walter F."/>
            <person name="Albersmeier A."/>
            <person name="Kalinowski J."/>
            <person name="Ruckert C."/>
        </authorList>
    </citation>
    <scope>NUCLEOTIDE SEQUENCE [LARGE SCALE GENOMIC DNA]</scope>
    <source>
        <strain evidence="7 8">CGMCC 1.15896</strain>
    </source>
</reference>
<evidence type="ECO:0000313" key="8">
    <source>
        <dbReference type="Proteomes" id="UP000596977"/>
    </source>
</evidence>
<dbReference type="Pfam" id="PF03739">
    <property type="entry name" value="LptF_LptG"/>
    <property type="match status" value="1"/>
</dbReference>
<dbReference type="InterPro" id="IPR005495">
    <property type="entry name" value="LptG/LptF_permease"/>
</dbReference>
<evidence type="ECO:0008006" key="9">
    <source>
        <dbReference type="Google" id="ProtNLM"/>
    </source>
</evidence>
<feature type="transmembrane region" description="Helical" evidence="6">
    <location>
        <begin position="364"/>
        <end position="380"/>
    </location>
</feature>
<dbReference type="AlphaFoldDB" id="A0A916RBD6"/>
<evidence type="ECO:0000313" key="7">
    <source>
        <dbReference type="EMBL" id="GGA50432.1"/>
    </source>
</evidence>
<keyword evidence="8" id="KW-1185">Reference proteome</keyword>
<evidence type="ECO:0000256" key="5">
    <source>
        <dbReference type="ARBA" id="ARBA00023136"/>
    </source>
</evidence>
<dbReference type="Proteomes" id="UP000596977">
    <property type="component" value="Unassembled WGS sequence"/>
</dbReference>
<accession>A0A916RBD6</accession>
<gene>
    <name evidence="7" type="ORF">GCM10011499_20460</name>
</gene>
<evidence type="ECO:0000256" key="1">
    <source>
        <dbReference type="ARBA" id="ARBA00004651"/>
    </source>
</evidence>
<evidence type="ECO:0000256" key="6">
    <source>
        <dbReference type="SAM" id="Phobius"/>
    </source>
</evidence>
<keyword evidence="3 6" id="KW-0812">Transmembrane</keyword>
<sequence length="397" mass="44003">MSKIVCGLKLLRAFVWMPVGLKEFRIFRFPLRFRMPRLSRYLQKQFFAQALTIFAAGALLIWLMQLLRLFDIVSAKGQNFFTLMGQSALTTPTFARSILYVCFAIGLARAFRAMQASRELHTIHAAQRTGAQWHAVAVFTVVAMASVGLVAHWIEPKTRQTSAEWSAEIAADLVGQALIPGRFSEVENGLIFSIADRRPDGTLVEFFFDDTTNADTRRTYFAETARVFEDEAGFQLILYNGAIQYEGSARQSLSQIRFTQYHISLSSLIEAAGPDTGLEQIDSITLIGDLLNDAISRPDSAVNVLHGRFADMLRAVALCVFAAAVCGFPDGRRRSRKFPIELGILMVAFGEQAISAFAGGGAFHYVPPSVLLLFSLLLLWRKAARASLFPSIGRQTA</sequence>
<organism evidence="7 8">
    <name type="scientific">Pelagibacterium lentulum</name>
    <dbReference type="NCBI Taxonomy" id="2029865"/>
    <lineage>
        <taxon>Bacteria</taxon>
        <taxon>Pseudomonadati</taxon>
        <taxon>Pseudomonadota</taxon>
        <taxon>Alphaproteobacteria</taxon>
        <taxon>Hyphomicrobiales</taxon>
        <taxon>Devosiaceae</taxon>
        <taxon>Pelagibacterium</taxon>
    </lineage>
</organism>
<evidence type="ECO:0000256" key="2">
    <source>
        <dbReference type="ARBA" id="ARBA00022475"/>
    </source>
</evidence>
<evidence type="ECO:0000256" key="3">
    <source>
        <dbReference type="ARBA" id="ARBA00022692"/>
    </source>
</evidence>
<keyword evidence="5 6" id="KW-0472">Membrane</keyword>
<dbReference type="PANTHER" id="PTHR33529">
    <property type="entry name" value="SLR0882 PROTEIN-RELATED"/>
    <property type="match status" value="1"/>
</dbReference>
<dbReference type="EMBL" id="BMKB01000003">
    <property type="protein sequence ID" value="GGA50432.1"/>
    <property type="molecule type" value="Genomic_DNA"/>
</dbReference>
<feature type="transmembrane region" description="Helical" evidence="6">
    <location>
        <begin position="133"/>
        <end position="154"/>
    </location>
</feature>
<evidence type="ECO:0000256" key="4">
    <source>
        <dbReference type="ARBA" id="ARBA00022989"/>
    </source>
</evidence>
<dbReference type="GO" id="GO:0043190">
    <property type="term" value="C:ATP-binding cassette (ABC) transporter complex"/>
    <property type="evidence" value="ECO:0007669"/>
    <property type="project" value="TreeGrafter"/>
</dbReference>
<comment type="caution">
    <text evidence="7">The sequence shown here is derived from an EMBL/GenBank/DDBJ whole genome shotgun (WGS) entry which is preliminary data.</text>
</comment>
<feature type="transmembrane region" description="Helical" evidence="6">
    <location>
        <begin position="46"/>
        <end position="64"/>
    </location>
</feature>
<proteinExistence type="predicted"/>
<comment type="subcellular location">
    <subcellularLocation>
        <location evidence="1">Cell membrane</location>
        <topology evidence="1">Multi-pass membrane protein</topology>
    </subcellularLocation>
</comment>
<keyword evidence="2" id="KW-1003">Cell membrane</keyword>
<keyword evidence="4 6" id="KW-1133">Transmembrane helix</keyword>
<protein>
    <recommendedName>
        <fullName evidence="9">LptF/LptG family permease</fullName>
    </recommendedName>
</protein>
<dbReference type="GO" id="GO:0015920">
    <property type="term" value="P:lipopolysaccharide transport"/>
    <property type="evidence" value="ECO:0007669"/>
    <property type="project" value="TreeGrafter"/>
</dbReference>
<name>A0A916RBD6_9HYPH</name>
<dbReference type="PANTHER" id="PTHR33529:SF6">
    <property type="entry name" value="YJGP_YJGQ FAMILY PERMEASE"/>
    <property type="match status" value="1"/>
</dbReference>